<gene>
    <name evidence="2" type="ORF">L486_03815</name>
</gene>
<feature type="compositionally biased region" description="Polar residues" evidence="1">
    <location>
        <begin position="283"/>
        <end position="292"/>
    </location>
</feature>
<dbReference type="EMBL" id="KI669461">
    <property type="protein sequence ID" value="OCF59312.1"/>
    <property type="molecule type" value="Genomic_DNA"/>
</dbReference>
<dbReference type="AlphaFoldDB" id="A0A1B9IUU4"/>
<evidence type="ECO:0000256" key="1">
    <source>
        <dbReference type="SAM" id="MobiDB-lite"/>
    </source>
</evidence>
<name>A0A1B9IUU4_9TREE</name>
<accession>A0A1B9IUU4</accession>
<proteinExistence type="predicted"/>
<reference evidence="3" key="2">
    <citation type="submission" date="2013-12" db="EMBL/GenBank/DDBJ databases">
        <title>Evolution of pathogenesis and genome organization in the Tremellales.</title>
        <authorList>
            <person name="Cuomo C."/>
            <person name="Litvintseva A."/>
            <person name="Heitman J."/>
            <person name="Chen Y."/>
            <person name="Sun S."/>
            <person name="Springer D."/>
            <person name="Dromer F."/>
            <person name="Young S."/>
            <person name="Zeng Q."/>
            <person name="Chapman S."/>
            <person name="Gujja S."/>
            <person name="Saif S."/>
            <person name="Birren B."/>
        </authorList>
    </citation>
    <scope>NUCLEOTIDE SEQUENCE [LARGE SCALE GENOMIC DNA]</scope>
    <source>
        <strain evidence="3">CBS 10435</strain>
    </source>
</reference>
<reference evidence="2 3" key="1">
    <citation type="submission" date="2013-07" db="EMBL/GenBank/DDBJ databases">
        <title>The Genome Sequence of Kwoniella mangroviensis CBS10435.</title>
        <authorList>
            <consortium name="The Broad Institute Genome Sequencing Platform"/>
            <person name="Cuomo C."/>
            <person name="Litvintseva A."/>
            <person name="Chen Y."/>
            <person name="Heitman J."/>
            <person name="Sun S."/>
            <person name="Springer D."/>
            <person name="Dromer F."/>
            <person name="Young S.K."/>
            <person name="Zeng Q."/>
            <person name="Gargeya S."/>
            <person name="Fitzgerald M."/>
            <person name="Abouelleil A."/>
            <person name="Alvarado L."/>
            <person name="Berlin A.M."/>
            <person name="Chapman S.B."/>
            <person name="Dewar J."/>
            <person name="Goldberg J."/>
            <person name="Griggs A."/>
            <person name="Gujja S."/>
            <person name="Hansen M."/>
            <person name="Howarth C."/>
            <person name="Imamovic A."/>
            <person name="Larimer J."/>
            <person name="McCowan C."/>
            <person name="Murphy C."/>
            <person name="Pearson M."/>
            <person name="Priest M."/>
            <person name="Roberts A."/>
            <person name="Saif S."/>
            <person name="Shea T."/>
            <person name="Sykes S."/>
            <person name="Wortman J."/>
            <person name="Nusbaum C."/>
            <person name="Birren B."/>
        </authorList>
    </citation>
    <scope>NUCLEOTIDE SEQUENCE [LARGE SCALE GENOMIC DNA]</scope>
    <source>
        <strain evidence="2 3">CBS 10435</strain>
    </source>
</reference>
<keyword evidence="3" id="KW-1185">Reference proteome</keyword>
<sequence length="365" mass="42035">MDRPWVQSVGQLTEKSKPDGFIRDTQKALEGFTKFVNDTAKESITVNGKEYQHFVWSQEELLDRYVWRSTRGQTYDSFDHGMSWLKELNRIKPTEDLVTDMNALGITDKDDGERGGNERPTFTVVSIPYIEEGIHPQFDNSACKGLIGSKGKLLVKYIHSGSGGSIEDWSAMEKFRCRFEKSLRDTPPEQDEEVLSKINPEELVRRSKEWEQSIEQYVKDIFNQNKSCRPESVWHRSITGSDLDRYMPVTAHRLGVVDWAHYRDNVHTFTSWYENEYKKASPDQAQDTSASVISKEEEDDDCDDEFNLDEPIWNALVTLNKSSRHESIFIRDLPQKLSVSKHLFPSTISTESSEEAKSSQVSVDK</sequence>
<protein>
    <submittedName>
        <fullName evidence="2">Uncharacterized protein</fullName>
    </submittedName>
</protein>
<evidence type="ECO:0000313" key="2">
    <source>
        <dbReference type="EMBL" id="OCF59312.1"/>
    </source>
</evidence>
<dbReference type="Proteomes" id="UP000092583">
    <property type="component" value="Unassembled WGS sequence"/>
</dbReference>
<feature type="region of interest" description="Disordered" evidence="1">
    <location>
        <begin position="280"/>
        <end position="304"/>
    </location>
</feature>
<organism evidence="2 3">
    <name type="scientific">Kwoniella mangroviensis CBS 10435</name>
    <dbReference type="NCBI Taxonomy" id="1331196"/>
    <lineage>
        <taxon>Eukaryota</taxon>
        <taxon>Fungi</taxon>
        <taxon>Dikarya</taxon>
        <taxon>Basidiomycota</taxon>
        <taxon>Agaricomycotina</taxon>
        <taxon>Tremellomycetes</taxon>
        <taxon>Tremellales</taxon>
        <taxon>Cryptococcaceae</taxon>
        <taxon>Kwoniella</taxon>
    </lineage>
</organism>
<evidence type="ECO:0000313" key="3">
    <source>
        <dbReference type="Proteomes" id="UP000092583"/>
    </source>
</evidence>
<dbReference type="OrthoDB" id="10627461at2759"/>